<dbReference type="InterPro" id="IPR044772">
    <property type="entry name" value="NO3_transporter"/>
</dbReference>
<evidence type="ECO:0000256" key="3">
    <source>
        <dbReference type="ARBA" id="ARBA00022692"/>
    </source>
</evidence>
<evidence type="ECO:0000256" key="6">
    <source>
        <dbReference type="SAM" id="Phobius"/>
    </source>
</evidence>
<dbReference type="RefSeq" id="WP_192279437.1">
    <property type="nucleotide sequence ID" value="NZ_JACZDF010000003.1"/>
</dbReference>
<dbReference type="PANTHER" id="PTHR23515">
    <property type="entry name" value="HIGH-AFFINITY NITRATE TRANSPORTER 2.3"/>
    <property type="match status" value="1"/>
</dbReference>
<dbReference type="InterPro" id="IPR011701">
    <property type="entry name" value="MFS"/>
</dbReference>
<comment type="subcellular location">
    <subcellularLocation>
        <location evidence="1">Membrane</location>
        <topology evidence="1">Multi-pass membrane protein</topology>
    </subcellularLocation>
</comment>
<evidence type="ECO:0000256" key="2">
    <source>
        <dbReference type="ARBA" id="ARBA00008432"/>
    </source>
</evidence>
<feature type="transmembrane region" description="Helical" evidence="6">
    <location>
        <begin position="409"/>
        <end position="429"/>
    </location>
</feature>
<comment type="similarity">
    <text evidence="2">Belongs to the major facilitator superfamily. Nitrate/nitrite porter (TC 2.A.1.8) family.</text>
</comment>
<keyword evidence="8" id="KW-1185">Reference proteome</keyword>
<gene>
    <name evidence="7" type="ORF">IGS67_07940</name>
</gene>
<proteinExistence type="inferred from homology"/>
<feature type="transmembrane region" description="Helical" evidence="6">
    <location>
        <begin position="129"/>
        <end position="153"/>
    </location>
</feature>
<evidence type="ECO:0000313" key="7">
    <source>
        <dbReference type="EMBL" id="MBD9699419.1"/>
    </source>
</evidence>
<feature type="transmembrane region" description="Helical" evidence="6">
    <location>
        <begin position="318"/>
        <end position="339"/>
    </location>
</feature>
<evidence type="ECO:0000256" key="1">
    <source>
        <dbReference type="ARBA" id="ARBA00004141"/>
    </source>
</evidence>
<feature type="transmembrane region" description="Helical" evidence="6">
    <location>
        <begin position="69"/>
        <end position="87"/>
    </location>
</feature>
<reference evidence="7 8" key="1">
    <citation type="submission" date="2020-09" db="EMBL/GenBank/DDBJ databases">
        <title>Flavimobilis rhizosphaerae sp. nov., isolated from rhizosphere soil of Spartina alterniflora.</title>
        <authorList>
            <person name="Hanqin C."/>
        </authorList>
    </citation>
    <scope>NUCLEOTIDE SEQUENCE [LARGE SCALE GENOMIC DNA]</scope>
    <source>
        <strain evidence="7 8">GY 10621</strain>
    </source>
</reference>
<dbReference type="EMBL" id="JACZDF010000003">
    <property type="protein sequence ID" value="MBD9699419.1"/>
    <property type="molecule type" value="Genomic_DNA"/>
</dbReference>
<feature type="transmembrane region" description="Helical" evidence="6">
    <location>
        <begin position="99"/>
        <end position="117"/>
    </location>
</feature>
<comment type="caution">
    <text evidence="7">The sequence shown here is derived from an EMBL/GenBank/DDBJ whole genome shotgun (WGS) entry which is preliminary data.</text>
</comment>
<dbReference type="Pfam" id="PF07690">
    <property type="entry name" value="MFS_1"/>
    <property type="match status" value="1"/>
</dbReference>
<evidence type="ECO:0000256" key="5">
    <source>
        <dbReference type="ARBA" id="ARBA00023136"/>
    </source>
</evidence>
<dbReference type="InterPro" id="IPR036259">
    <property type="entry name" value="MFS_trans_sf"/>
</dbReference>
<dbReference type="SUPFAM" id="SSF103473">
    <property type="entry name" value="MFS general substrate transporter"/>
    <property type="match status" value="1"/>
</dbReference>
<organism evidence="7 8">
    <name type="scientific">Flavimobilis rhizosphaerae</name>
    <dbReference type="NCBI Taxonomy" id="2775421"/>
    <lineage>
        <taxon>Bacteria</taxon>
        <taxon>Bacillati</taxon>
        <taxon>Actinomycetota</taxon>
        <taxon>Actinomycetes</taxon>
        <taxon>Micrococcales</taxon>
        <taxon>Jonesiaceae</taxon>
        <taxon>Flavimobilis</taxon>
    </lineage>
</organism>
<feature type="transmembrane region" description="Helical" evidence="6">
    <location>
        <begin position="379"/>
        <end position="403"/>
    </location>
</feature>
<protein>
    <submittedName>
        <fullName evidence="7">NarK/NasA family nitrate transporter</fullName>
    </submittedName>
</protein>
<dbReference type="Gene3D" id="1.20.1250.20">
    <property type="entry name" value="MFS general substrate transporter like domains"/>
    <property type="match status" value="1"/>
</dbReference>
<feature type="transmembrane region" description="Helical" evidence="6">
    <location>
        <begin position="173"/>
        <end position="194"/>
    </location>
</feature>
<accession>A0ABR9DR73</accession>
<feature type="transmembrane region" description="Helical" evidence="6">
    <location>
        <begin position="250"/>
        <end position="277"/>
    </location>
</feature>
<keyword evidence="5 6" id="KW-0472">Membrane</keyword>
<feature type="transmembrane region" description="Helical" evidence="6">
    <location>
        <begin position="206"/>
        <end position="229"/>
    </location>
</feature>
<keyword evidence="3 6" id="KW-0812">Transmembrane</keyword>
<keyword evidence="4 6" id="KW-1133">Transmembrane helix</keyword>
<feature type="transmembrane region" description="Helical" evidence="6">
    <location>
        <begin position="345"/>
        <end position="367"/>
    </location>
</feature>
<sequence>MATTAGPDLARDLSNWNPEDERTWDKGLAWRTLWVTTYNLTLAFMVWYLVSAIAPRLNSVGFDLDPGQLYWLAAIPGLAGGAMRLIFMFLPPIVGTRTLVGGATTLLLLPVLGWTFAVRDSATSYETLLVLSFMTGIGGGAFAGFMPSTSYFFPKKMSGTALGLQAGIGNFGVSLVQLLAPWVVGFGLFGTAVLTPQSTTDGGDLWLHNVALVVVPWIVLGIVLAAVVLKRVPIRASFRDQLDIFSVKQTWVMTAIYLMTFGAFSGFAAQLGLITLAEFGNFENAPDPLKFAFIGPLLGSATRAAWGPLCDRFGGAIWTFVAGIGMTISTVFTVFFLSPTDVSQFTWFLTGMLAIFTFAGIGNAGTFKQMPMIFDKRRAGGVIGFTSAIAAFGPFVVGMGLSFVSPRSFFIGAAVFFAFCTWLTWTNYVRPGAPHPS</sequence>
<feature type="transmembrane region" description="Helical" evidence="6">
    <location>
        <begin position="28"/>
        <end position="49"/>
    </location>
</feature>
<dbReference type="Proteomes" id="UP000642107">
    <property type="component" value="Unassembled WGS sequence"/>
</dbReference>
<evidence type="ECO:0000256" key="4">
    <source>
        <dbReference type="ARBA" id="ARBA00022989"/>
    </source>
</evidence>
<evidence type="ECO:0000313" key="8">
    <source>
        <dbReference type="Proteomes" id="UP000642107"/>
    </source>
</evidence>
<name>A0ABR9DR73_9MICO</name>